<dbReference type="SMART" id="SM00155">
    <property type="entry name" value="PLDc"/>
    <property type="match status" value="2"/>
</dbReference>
<evidence type="ECO:0000256" key="6">
    <source>
        <dbReference type="SAM" id="Phobius"/>
    </source>
</evidence>
<dbReference type="Pfam" id="PF13396">
    <property type="entry name" value="PLDc_N"/>
    <property type="match status" value="1"/>
</dbReference>
<evidence type="ECO:0000259" key="7">
    <source>
        <dbReference type="PROSITE" id="PS50035"/>
    </source>
</evidence>
<dbReference type="InterPro" id="IPR025202">
    <property type="entry name" value="PLD-like_dom"/>
</dbReference>
<protein>
    <submittedName>
        <fullName evidence="8">Phospholipase D/Transphosphatidylase</fullName>
    </submittedName>
</protein>
<dbReference type="HOGENOM" id="CLU_038053_1_0_7"/>
<evidence type="ECO:0000256" key="4">
    <source>
        <dbReference type="ARBA" id="ARBA00022989"/>
    </source>
</evidence>
<comment type="subcellular location">
    <subcellularLocation>
        <location evidence="1">Cell membrane</location>
        <topology evidence="1">Multi-pass membrane protein</topology>
    </subcellularLocation>
</comment>
<keyword evidence="5 6" id="KW-0472">Membrane</keyword>
<dbReference type="Proteomes" id="UP000008721">
    <property type="component" value="Chromosome"/>
</dbReference>
<keyword evidence="2" id="KW-1003">Cell membrane</keyword>
<dbReference type="PROSITE" id="PS50035">
    <property type="entry name" value="PLD"/>
    <property type="match status" value="2"/>
</dbReference>
<dbReference type="InterPro" id="IPR027379">
    <property type="entry name" value="CLS_N"/>
</dbReference>
<dbReference type="GO" id="GO:0032049">
    <property type="term" value="P:cardiolipin biosynthetic process"/>
    <property type="evidence" value="ECO:0007669"/>
    <property type="project" value="UniProtKB-ARBA"/>
</dbReference>
<evidence type="ECO:0000256" key="5">
    <source>
        <dbReference type="ARBA" id="ARBA00023136"/>
    </source>
</evidence>
<sequence>MDYIILYVGLVASAQAVTMLHMLYWRRNHSTVLAWSMAILMFPFPAFILYFIFGNRKIRQKCKKKVLNLRTLHPTKMTELNPIETVLSSHAISNTTPHNELQLYFEGVEAYTILMNEIENARESIYISTYILQNDSTSEPILKALTQKALEGLDVRILIDSVGSFELYFNQRPLQTLRNAGGKAVFFMPILKHPLKNYINLRNHRKIYMFDERIVLTGGMNLEEQYLGPKPMKKRWVDMMFRLEGDAVVTYLEIFYADYEYATGQKSSVIKKEVNGIGNSRVQVVPSGPDMSGDALYEALLNAIYSARQRVWIVTPYFVPDETILRALIIAKHKGVDVRLITPQITNHWIADIGRSSYMREAEENGIGVMLYQGNMLHTKAVLIDDYSVMLGSVNIDNRSLFLNYEVVSFVYSPPIITQMEEWIKSLMKHSIIGMKKGSKKRLIMENFMRIFSPQL</sequence>
<proteinExistence type="predicted"/>
<dbReference type="STRING" id="709032.Sulku_1079"/>
<feature type="domain" description="PLD phosphodiesterase" evidence="7">
    <location>
        <begin position="373"/>
        <end position="400"/>
    </location>
</feature>
<dbReference type="GO" id="GO:0005886">
    <property type="term" value="C:plasma membrane"/>
    <property type="evidence" value="ECO:0007669"/>
    <property type="project" value="UniProtKB-SubCell"/>
</dbReference>
<dbReference type="EMBL" id="CP002355">
    <property type="protein sequence ID" value="ADR33742.1"/>
    <property type="molecule type" value="Genomic_DNA"/>
</dbReference>
<dbReference type="InterPro" id="IPR001736">
    <property type="entry name" value="PLipase_D/transphosphatidylase"/>
</dbReference>
<name>E4TWC4_SULKY</name>
<dbReference type="GO" id="GO:0030572">
    <property type="term" value="F:phosphatidyltransferase activity"/>
    <property type="evidence" value="ECO:0007669"/>
    <property type="project" value="UniProtKB-ARBA"/>
</dbReference>
<dbReference type="Gene3D" id="3.30.870.10">
    <property type="entry name" value="Endonuclease Chain A"/>
    <property type="match status" value="2"/>
</dbReference>
<reference evidence="8 9" key="1">
    <citation type="journal article" date="2012" name="Stand. Genomic Sci.">
        <title>Complete genome sequence of the sulfur compounds oxidizing chemolithoautotroph Sulfuricurvum kujiense type strain (YK-1(T)).</title>
        <authorList>
            <person name="Han C."/>
            <person name="Kotsyurbenko O."/>
            <person name="Chertkov O."/>
            <person name="Held B."/>
            <person name="Lapidus A."/>
            <person name="Nolan M."/>
            <person name="Lucas S."/>
            <person name="Hammon N."/>
            <person name="Deshpande S."/>
            <person name="Cheng J.F."/>
            <person name="Tapia R."/>
            <person name="Goodwin L.A."/>
            <person name="Pitluck S."/>
            <person name="Liolios K."/>
            <person name="Pagani I."/>
            <person name="Ivanova N."/>
            <person name="Mavromatis K."/>
            <person name="Mikhailova N."/>
            <person name="Pati A."/>
            <person name="Chen A."/>
            <person name="Palaniappan K."/>
            <person name="Land M."/>
            <person name="Hauser L."/>
            <person name="Chang Y.J."/>
            <person name="Jeffries C.D."/>
            <person name="Brambilla E.M."/>
            <person name="Rohde M."/>
            <person name="Spring S."/>
            <person name="Sikorski J."/>
            <person name="Goker M."/>
            <person name="Woyke T."/>
            <person name="Bristow J."/>
            <person name="Eisen J.A."/>
            <person name="Markowitz V."/>
            <person name="Hugenholtz P."/>
            <person name="Kyrpides N.C."/>
            <person name="Klenk H.P."/>
            <person name="Detter J.C."/>
        </authorList>
    </citation>
    <scope>NUCLEOTIDE SEQUENCE [LARGE SCALE GENOMIC DNA]</scope>
    <source>
        <strain evidence="9">ATCC BAA-921 / DSM 16994 / JCM 11577 / YK-1</strain>
    </source>
</reference>
<keyword evidence="3 6" id="KW-0812">Transmembrane</keyword>
<keyword evidence="9" id="KW-1185">Reference proteome</keyword>
<feature type="transmembrane region" description="Helical" evidence="6">
    <location>
        <begin position="32"/>
        <end position="53"/>
    </location>
</feature>
<dbReference type="PANTHER" id="PTHR21248:SF22">
    <property type="entry name" value="PHOSPHOLIPASE D"/>
    <property type="match status" value="1"/>
</dbReference>
<dbReference type="PANTHER" id="PTHR21248">
    <property type="entry name" value="CARDIOLIPIN SYNTHASE"/>
    <property type="match status" value="1"/>
</dbReference>
<dbReference type="KEGG" id="sku:Sulku_1079"/>
<evidence type="ECO:0000256" key="3">
    <source>
        <dbReference type="ARBA" id="ARBA00022692"/>
    </source>
</evidence>
<keyword evidence="4 6" id="KW-1133">Transmembrane helix</keyword>
<feature type="domain" description="PLD phosphodiesterase" evidence="7">
    <location>
        <begin position="199"/>
        <end position="226"/>
    </location>
</feature>
<dbReference type="eggNOG" id="COG1502">
    <property type="taxonomic scope" value="Bacteria"/>
</dbReference>
<gene>
    <name evidence="8" type="ordered locus">Sulku_1079</name>
</gene>
<evidence type="ECO:0000256" key="1">
    <source>
        <dbReference type="ARBA" id="ARBA00004651"/>
    </source>
</evidence>
<evidence type="ECO:0000313" key="8">
    <source>
        <dbReference type="EMBL" id="ADR33742.1"/>
    </source>
</evidence>
<evidence type="ECO:0000256" key="2">
    <source>
        <dbReference type="ARBA" id="ARBA00022475"/>
    </source>
</evidence>
<dbReference type="Pfam" id="PF13091">
    <property type="entry name" value="PLDc_2"/>
    <property type="match status" value="2"/>
</dbReference>
<dbReference type="CDD" id="cd09162">
    <property type="entry name" value="PLDc_CLS_unchar1_2"/>
    <property type="match status" value="1"/>
</dbReference>
<accession>E4TWC4</accession>
<organism evidence="8 9">
    <name type="scientific">Sulfuricurvum kujiense (strain ATCC BAA-921 / DSM 16994 / JCM 11577 / YK-1)</name>
    <dbReference type="NCBI Taxonomy" id="709032"/>
    <lineage>
        <taxon>Bacteria</taxon>
        <taxon>Pseudomonadati</taxon>
        <taxon>Campylobacterota</taxon>
        <taxon>Epsilonproteobacteria</taxon>
        <taxon>Campylobacterales</taxon>
        <taxon>Sulfurimonadaceae</taxon>
        <taxon>Sulfuricurvum</taxon>
    </lineage>
</organism>
<evidence type="ECO:0000313" key="9">
    <source>
        <dbReference type="Proteomes" id="UP000008721"/>
    </source>
</evidence>
<dbReference type="SUPFAM" id="SSF56024">
    <property type="entry name" value="Phospholipase D/nuclease"/>
    <property type="match status" value="2"/>
</dbReference>
<dbReference type="AlphaFoldDB" id="E4TWC4"/>